<comment type="similarity">
    <text evidence="1 2">Belongs to the outer membrane factor (OMF) (TC 1.B.17) family.</text>
</comment>
<dbReference type="PANTHER" id="PTHR30203:SF33">
    <property type="entry name" value="BLR4455 PROTEIN"/>
    <property type="match status" value="1"/>
</dbReference>
<dbReference type="NCBIfam" id="TIGR01845">
    <property type="entry name" value="outer_NodT"/>
    <property type="match status" value="1"/>
</dbReference>
<keyword evidence="2" id="KW-0564">Palmitate</keyword>
<keyword evidence="2" id="KW-0472">Membrane</keyword>
<proteinExistence type="inferred from homology"/>
<protein>
    <submittedName>
        <fullName evidence="4">Secretion protein</fullName>
    </submittedName>
</protein>
<dbReference type="RefSeq" id="WP_078524567.1">
    <property type="nucleotide sequence ID" value="NZ_CP019875.1"/>
</dbReference>
<accession>A0A9N7CKM3</accession>
<reference evidence="5" key="1">
    <citation type="submission" date="2017-02" db="EMBL/GenBank/DDBJ databases">
        <title>zhang.</title>
        <authorList>
            <person name="Zhang H."/>
        </authorList>
    </citation>
    <scope>NUCLEOTIDE SEQUENCE [LARGE SCALE GENOMIC DNA]</scope>
    <source>
        <strain evidence="5">RZS01</strain>
    </source>
</reference>
<name>A0A9N7CKM3_9PROT</name>
<dbReference type="Pfam" id="PF02321">
    <property type="entry name" value="OEP"/>
    <property type="match status" value="2"/>
</dbReference>
<gene>
    <name evidence="4" type="ORF">B0W47_05120</name>
</gene>
<evidence type="ECO:0000313" key="4">
    <source>
        <dbReference type="EMBL" id="AQU86963.1"/>
    </source>
</evidence>
<dbReference type="GO" id="GO:0005886">
    <property type="term" value="C:plasma membrane"/>
    <property type="evidence" value="ECO:0007669"/>
    <property type="project" value="UniProtKB-SubCell"/>
</dbReference>
<dbReference type="Proteomes" id="UP000189683">
    <property type="component" value="Chromosome"/>
</dbReference>
<dbReference type="InterPro" id="IPR003423">
    <property type="entry name" value="OMP_efflux"/>
</dbReference>
<sequence>MSAAPRSRSRHILSRRMISRRMLSLAGCAALAGSLAGCVDLAPKYRHQHYLLPDNWKGDSLMQYGTPQDGAPRGDWWTVFNDSTLDDLEDRASRMNPNLQADAETFTQARDIAAEAQSNLYPQISGSSGASNNQASSHRLWRGAGSTGPIYMSSEQYSATARWEPDFWSAIRNRRRVQQRMAQAAAADFAVARLSIQSELANDYMQLRGMDAQHAVYLDSIHYYQTAVQITKMRQAGAIAAGIDVARAQTQLASTQAADTDLQAHRAVMEHAIAILCNVAPSSFHITPREQISFPKVKIPAGLPSTLLERRPDIASAERHMAAANRAIGISRAAFYPHVTFSAMAGFMDNGFTLDKIANGMYNYAAQAVLPLFQGGLRRAELQRNWSQYRQSEDQYRATVLDAFKDVEDGLSMTHDLNIEASQQAEAVQASMRTQNMTMQLYTGGLTNYLDVVVAQVAALQARIAEVQVETRYMQAQVELIRSLGGGWSTAELPNNKQIRPFDVMQYSHLRMPKAVSGVSVDNGPESFDLSGSGFHDKDLTGTPKQR</sequence>
<dbReference type="EMBL" id="CP019875">
    <property type="protein sequence ID" value="AQU86963.1"/>
    <property type="molecule type" value="Genomic_DNA"/>
</dbReference>
<evidence type="ECO:0000256" key="2">
    <source>
        <dbReference type="RuleBase" id="RU362097"/>
    </source>
</evidence>
<evidence type="ECO:0000256" key="1">
    <source>
        <dbReference type="ARBA" id="ARBA00007613"/>
    </source>
</evidence>
<dbReference type="GO" id="GO:0015562">
    <property type="term" value="F:efflux transmembrane transporter activity"/>
    <property type="evidence" value="ECO:0007669"/>
    <property type="project" value="InterPro"/>
</dbReference>
<keyword evidence="2" id="KW-1134">Transmembrane beta strand</keyword>
<feature type="region of interest" description="Disordered" evidence="3">
    <location>
        <begin position="527"/>
        <end position="547"/>
    </location>
</feature>
<keyword evidence="2" id="KW-0449">Lipoprotein</keyword>
<dbReference type="AlphaFoldDB" id="A0A9N7CKM3"/>
<dbReference type="Gene3D" id="1.20.1600.10">
    <property type="entry name" value="Outer membrane efflux proteins (OEP)"/>
    <property type="match status" value="1"/>
</dbReference>
<organism evidence="4 5">
    <name type="scientific">Komagataeibacter nataicola</name>
    <dbReference type="NCBI Taxonomy" id="265960"/>
    <lineage>
        <taxon>Bacteria</taxon>
        <taxon>Pseudomonadati</taxon>
        <taxon>Pseudomonadota</taxon>
        <taxon>Alphaproteobacteria</taxon>
        <taxon>Acetobacterales</taxon>
        <taxon>Acetobacteraceae</taxon>
        <taxon>Komagataeibacter</taxon>
    </lineage>
</organism>
<comment type="subcellular location">
    <subcellularLocation>
        <location evidence="2">Cell membrane</location>
        <topology evidence="2">Lipid-anchor</topology>
    </subcellularLocation>
</comment>
<evidence type="ECO:0000313" key="5">
    <source>
        <dbReference type="Proteomes" id="UP000189683"/>
    </source>
</evidence>
<dbReference type="Gene3D" id="2.20.200.10">
    <property type="entry name" value="Outer membrane efflux proteins (OEP)"/>
    <property type="match status" value="1"/>
</dbReference>
<dbReference type="PANTHER" id="PTHR30203">
    <property type="entry name" value="OUTER MEMBRANE CATION EFFLUX PROTEIN"/>
    <property type="match status" value="1"/>
</dbReference>
<dbReference type="InterPro" id="IPR010131">
    <property type="entry name" value="MdtP/NodT-like"/>
</dbReference>
<evidence type="ECO:0000256" key="3">
    <source>
        <dbReference type="SAM" id="MobiDB-lite"/>
    </source>
</evidence>
<dbReference type="SUPFAM" id="SSF56954">
    <property type="entry name" value="Outer membrane efflux proteins (OEP)"/>
    <property type="match status" value="1"/>
</dbReference>
<dbReference type="KEGG" id="kna:B0W47_05120"/>
<keyword evidence="2" id="KW-0812">Transmembrane</keyword>